<dbReference type="OrthoDB" id="4457835at2"/>
<organism evidence="1 2">
    <name type="scientific">Paracoccus litorisediminis</name>
    <dbReference type="NCBI Taxonomy" id="2006130"/>
    <lineage>
        <taxon>Bacteria</taxon>
        <taxon>Pseudomonadati</taxon>
        <taxon>Pseudomonadota</taxon>
        <taxon>Alphaproteobacteria</taxon>
        <taxon>Rhodobacterales</taxon>
        <taxon>Paracoccaceae</taxon>
        <taxon>Paracoccus</taxon>
    </lineage>
</organism>
<dbReference type="Proteomes" id="UP000449846">
    <property type="component" value="Unassembled WGS sequence"/>
</dbReference>
<evidence type="ECO:0000313" key="1">
    <source>
        <dbReference type="EMBL" id="MTH61200.1"/>
    </source>
</evidence>
<evidence type="ECO:0008006" key="3">
    <source>
        <dbReference type="Google" id="ProtNLM"/>
    </source>
</evidence>
<dbReference type="EMBL" id="WMIG01000013">
    <property type="protein sequence ID" value="MTH61200.1"/>
    <property type="molecule type" value="Genomic_DNA"/>
</dbReference>
<keyword evidence="2" id="KW-1185">Reference proteome</keyword>
<accession>A0A844HMQ5</accession>
<sequence length="172" mass="19789">MTPTLKVHGDWGHIELMFRNAAEKVPRTARKTMWRSARRILARAKEYTPEDFGFLEDSIRIEQSYGARGRLQLDIVMGGKTVLRPDTVMGRMVDLDQYALIIHEFYDQFRPGQGTKYKRSLGMKAGGRFLTRAFSDDNNQLERDMVTAVERMFDGRGNFVDREPPDVPGDDV</sequence>
<proteinExistence type="predicted"/>
<gene>
    <name evidence="1" type="ORF">GL300_18475</name>
</gene>
<reference evidence="1 2" key="1">
    <citation type="submission" date="2019-11" db="EMBL/GenBank/DDBJ databases">
        <authorList>
            <person name="Dong K."/>
        </authorList>
    </citation>
    <scope>NUCLEOTIDE SEQUENCE [LARGE SCALE GENOMIC DNA]</scope>
    <source>
        <strain evidence="1 2">NBRC 112902</strain>
    </source>
</reference>
<dbReference type="RefSeq" id="WP_155041141.1">
    <property type="nucleotide sequence ID" value="NZ_WMIG01000013.1"/>
</dbReference>
<protein>
    <recommendedName>
        <fullName evidence="3">Phage protein</fullName>
    </recommendedName>
</protein>
<comment type="caution">
    <text evidence="1">The sequence shown here is derived from an EMBL/GenBank/DDBJ whole genome shotgun (WGS) entry which is preliminary data.</text>
</comment>
<name>A0A844HMQ5_9RHOB</name>
<dbReference type="AlphaFoldDB" id="A0A844HMQ5"/>
<evidence type="ECO:0000313" key="2">
    <source>
        <dbReference type="Proteomes" id="UP000449846"/>
    </source>
</evidence>